<dbReference type="PANTHER" id="PTHR42693:SF27">
    <property type="entry name" value="ARYLSULFATASE B [PRECURSOR]"/>
    <property type="match status" value="1"/>
</dbReference>
<dbReference type="AlphaFoldDB" id="A0A1Q2HS05"/>
<dbReference type="Gene3D" id="3.40.720.10">
    <property type="entry name" value="Alkaline Phosphatase, subunit A"/>
    <property type="match status" value="1"/>
</dbReference>
<dbReference type="KEGG" id="pbu:L21SP3_02067"/>
<sequence>MDRRNFLRSGCALMAGSMLLPERLLAKEEEKPNIVILLADDLGWNDVSYHGSEIRTPNIDRIVKEGVELERYYVCPVCSPTRATLLSGRHPLRYGMQDGVCTPLTTHGLPPKEITIAEMLGSVGYKNRACLGKWHLGLNSQKFDPISQGFTYFYGHYNGALDYFTHKRYGQLDWHRNREACVDGGYSTDLLGLEAVNFINKHSDDSPFLLYVAFNAPHGPMQAKREDLEEYGFDHDKGIIKHSSKNRGKREMQPEYGLKGRGNTVRQTYSAMVDSMDDQIGKILEAIDKNKISKNTIVLFQSDNGGIAHFGGSNKPLRGGKFTLWEGGVRVPAAIRWPKKLPSGVKQNAVTGAVDILPTVAEITGAKKPEAQLDGRSIWPVLKGEEKPDPERKLYLGDSSAVMQRWKINKGRLFDLSKDPYEKNNIADKRPDIVKKLNDFIEKVESKAGEKCSLGPEKKGEFVPPKDWNLGLLDK</sequence>
<dbReference type="InterPro" id="IPR000917">
    <property type="entry name" value="Sulfatase_N"/>
</dbReference>
<dbReference type="EC" id="3.1.6.1" evidence="3"/>
<dbReference type="Gene3D" id="3.30.1120.10">
    <property type="match status" value="1"/>
</dbReference>
<dbReference type="InterPro" id="IPR017850">
    <property type="entry name" value="Alkaline_phosphatase_core_sf"/>
</dbReference>
<keyword evidence="3" id="KW-0378">Hydrolase</keyword>
<dbReference type="GO" id="GO:0004065">
    <property type="term" value="F:arylsulfatase activity"/>
    <property type="evidence" value="ECO:0007669"/>
    <property type="project" value="UniProtKB-EC"/>
</dbReference>
<keyword evidence="4" id="KW-1185">Reference proteome</keyword>
<accession>A0A1Q2HS05</accession>
<feature type="domain" description="Sulfatase N-terminal" evidence="2">
    <location>
        <begin position="32"/>
        <end position="365"/>
    </location>
</feature>
<reference evidence="4" key="1">
    <citation type="submission" date="2017-02" db="EMBL/GenBank/DDBJ databases">
        <title>Comparative genomics and description of representatives of a novel lineage of planctomycetes thriving in anoxic sediments.</title>
        <authorList>
            <person name="Spring S."/>
            <person name="Bunk B."/>
            <person name="Sproer C."/>
            <person name="Klenk H.-P."/>
        </authorList>
    </citation>
    <scope>NUCLEOTIDE SEQUENCE [LARGE SCALE GENOMIC DNA]</scope>
    <source>
        <strain evidence="4">L21-RPul-D3</strain>
    </source>
</reference>
<protein>
    <submittedName>
        <fullName evidence="3">Arylsulfatase</fullName>
        <ecNumber evidence="3">3.1.6.1</ecNumber>
    </submittedName>
</protein>
<evidence type="ECO:0000259" key="2">
    <source>
        <dbReference type="Pfam" id="PF00884"/>
    </source>
</evidence>
<gene>
    <name evidence="3" type="primary">atsA_28</name>
    <name evidence="3" type="ORF">L21SP3_02067</name>
</gene>
<evidence type="ECO:0000256" key="1">
    <source>
        <dbReference type="ARBA" id="ARBA00008779"/>
    </source>
</evidence>
<dbReference type="PANTHER" id="PTHR42693">
    <property type="entry name" value="ARYLSULFATASE FAMILY MEMBER"/>
    <property type="match status" value="1"/>
</dbReference>
<evidence type="ECO:0000313" key="3">
    <source>
        <dbReference type="EMBL" id="AQQ10239.1"/>
    </source>
</evidence>
<dbReference type="SUPFAM" id="SSF53649">
    <property type="entry name" value="Alkaline phosphatase-like"/>
    <property type="match status" value="1"/>
</dbReference>
<dbReference type="InterPro" id="IPR050738">
    <property type="entry name" value="Sulfatase"/>
</dbReference>
<name>A0A1Q2HS05_9BACT</name>
<dbReference type="CDD" id="cd16029">
    <property type="entry name" value="4-S"/>
    <property type="match status" value="1"/>
</dbReference>
<dbReference type="Proteomes" id="UP000188273">
    <property type="component" value="Chromosome"/>
</dbReference>
<dbReference type="Pfam" id="PF00884">
    <property type="entry name" value="Sulfatase"/>
    <property type="match status" value="1"/>
</dbReference>
<dbReference type="EMBL" id="CP019633">
    <property type="protein sequence ID" value="AQQ10239.1"/>
    <property type="molecule type" value="Genomic_DNA"/>
</dbReference>
<organism evidence="3 4">
    <name type="scientific">Sedimentisphaera cyanobacteriorum</name>
    <dbReference type="NCBI Taxonomy" id="1940790"/>
    <lineage>
        <taxon>Bacteria</taxon>
        <taxon>Pseudomonadati</taxon>
        <taxon>Planctomycetota</taxon>
        <taxon>Phycisphaerae</taxon>
        <taxon>Sedimentisphaerales</taxon>
        <taxon>Sedimentisphaeraceae</taxon>
        <taxon>Sedimentisphaera</taxon>
    </lineage>
</organism>
<proteinExistence type="inferred from homology"/>
<evidence type="ECO:0000313" key="4">
    <source>
        <dbReference type="Proteomes" id="UP000188273"/>
    </source>
</evidence>
<comment type="similarity">
    <text evidence="1">Belongs to the sulfatase family.</text>
</comment>